<evidence type="ECO:0000256" key="3">
    <source>
        <dbReference type="ARBA" id="ARBA00023163"/>
    </source>
</evidence>
<evidence type="ECO:0000313" key="6">
    <source>
        <dbReference type="Proteomes" id="UP001500582"/>
    </source>
</evidence>
<dbReference type="InterPro" id="IPR001845">
    <property type="entry name" value="HTH_ArsR_DNA-bd_dom"/>
</dbReference>
<dbReference type="InterPro" id="IPR011991">
    <property type="entry name" value="ArsR-like_HTH"/>
</dbReference>
<dbReference type="EMBL" id="BAABFT010000009">
    <property type="protein sequence ID" value="GAA4329188.1"/>
    <property type="molecule type" value="Genomic_DNA"/>
</dbReference>
<dbReference type="PRINTS" id="PR00778">
    <property type="entry name" value="HTHARSR"/>
</dbReference>
<dbReference type="SMART" id="SM00418">
    <property type="entry name" value="HTH_ARSR"/>
    <property type="match status" value="1"/>
</dbReference>
<keyword evidence="6" id="KW-1185">Reference proteome</keyword>
<evidence type="ECO:0000313" key="5">
    <source>
        <dbReference type="EMBL" id="GAA4329188.1"/>
    </source>
</evidence>
<dbReference type="InterPro" id="IPR036390">
    <property type="entry name" value="WH_DNA-bd_sf"/>
</dbReference>
<keyword evidence="2" id="KW-0238">DNA-binding</keyword>
<evidence type="ECO:0000256" key="2">
    <source>
        <dbReference type="ARBA" id="ARBA00023125"/>
    </source>
</evidence>
<accession>A0ABP8GSA0</accession>
<gene>
    <name evidence="5" type="ORF">GCM10023149_33690</name>
</gene>
<dbReference type="CDD" id="cd00090">
    <property type="entry name" value="HTH_ARSR"/>
    <property type="match status" value="1"/>
</dbReference>
<evidence type="ECO:0000259" key="4">
    <source>
        <dbReference type="PROSITE" id="PS50987"/>
    </source>
</evidence>
<dbReference type="PROSITE" id="PS50987">
    <property type="entry name" value="HTH_ARSR_2"/>
    <property type="match status" value="1"/>
</dbReference>
<dbReference type="PANTHER" id="PTHR43132">
    <property type="entry name" value="ARSENICAL RESISTANCE OPERON REPRESSOR ARSR-RELATED"/>
    <property type="match status" value="1"/>
</dbReference>
<feature type="domain" description="HTH arsR-type" evidence="4">
    <location>
        <begin position="3"/>
        <end position="96"/>
    </location>
</feature>
<organism evidence="5 6">
    <name type="scientific">Mucilaginibacter gynuensis</name>
    <dbReference type="NCBI Taxonomy" id="1302236"/>
    <lineage>
        <taxon>Bacteria</taxon>
        <taxon>Pseudomonadati</taxon>
        <taxon>Bacteroidota</taxon>
        <taxon>Sphingobacteriia</taxon>
        <taxon>Sphingobacteriales</taxon>
        <taxon>Sphingobacteriaceae</taxon>
        <taxon>Mucilaginibacter</taxon>
    </lineage>
</organism>
<name>A0ABP8GSA0_9SPHI</name>
<evidence type="ECO:0000256" key="1">
    <source>
        <dbReference type="ARBA" id="ARBA00023015"/>
    </source>
</evidence>
<keyword evidence="1" id="KW-0805">Transcription regulation</keyword>
<dbReference type="NCBIfam" id="NF033788">
    <property type="entry name" value="HTH_metalloreg"/>
    <property type="match status" value="1"/>
</dbReference>
<protein>
    <submittedName>
        <fullName evidence="5">Autorepressor SdpR family transcription factor</fullName>
    </submittedName>
</protein>
<dbReference type="Proteomes" id="UP001500582">
    <property type="component" value="Unassembled WGS sequence"/>
</dbReference>
<dbReference type="PANTHER" id="PTHR43132:SF6">
    <property type="entry name" value="HTH-TYPE TRANSCRIPTIONAL REPRESSOR CZRA"/>
    <property type="match status" value="1"/>
</dbReference>
<dbReference type="Gene3D" id="1.10.10.10">
    <property type="entry name" value="Winged helix-like DNA-binding domain superfamily/Winged helix DNA-binding domain"/>
    <property type="match status" value="1"/>
</dbReference>
<dbReference type="InterPro" id="IPR036388">
    <property type="entry name" value="WH-like_DNA-bd_sf"/>
</dbReference>
<reference evidence="6" key="1">
    <citation type="journal article" date="2019" name="Int. J. Syst. Evol. Microbiol.">
        <title>The Global Catalogue of Microorganisms (GCM) 10K type strain sequencing project: providing services to taxonomists for standard genome sequencing and annotation.</title>
        <authorList>
            <consortium name="The Broad Institute Genomics Platform"/>
            <consortium name="The Broad Institute Genome Sequencing Center for Infectious Disease"/>
            <person name="Wu L."/>
            <person name="Ma J."/>
        </authorList>
    </citation>
    <scope>NUCLEOTIDE SEQUENCE [LARGE SCALE GENOMIC DNA]</scope>
    <source>
        <strain evidence="6">JCM 17705</strain>
    </source>
</reference>
<comment type="caution">
    <text evidence="5">The sequence shown here is derived from an EMBL/GenBank/DDBJ whole genome shotgun (WGS) entry which is preliminary data.</text>
</comment>
<proteinExistence type="predicted"/>
<dbReference type="InterPro" id="IPR051011">
    <property type="entry name" value="Metal_resp_trans_reg"/>
</dbReference>
<dbReference type="Pfam" id="PF12840">
    <property type="entry name" value="HTH_20"/>
    <property type="match status" value="1"/>
</dbReference>
<dbReference type="SUPFAM" id="SSF46785">
    <property type="entry name" value="Winged helix' DNA-binding domain"/>
    <property type="match status" value="1"/>
</dbReference>
<sequence>MMQKNMDIKKIEKISRALSDTNRIAILQEFKKKKDCLYCAEVNDLLDLAQPSVSHHLKQLVDADLLLSKKEGRNIKYMLNQQVLNEYINCLNDLKD</sequence>
<keyword evidence="3" id="KW-0804">Transcription</keyword>